<evidence type="ECO:0000313" key="2">
    <source>
        <dbReference type="Proteomes" id="UP000299102"/>
    </source>
</evidence>
<accession>A0A4C1V5F4</accession>
<gene>
    <name evidence="1" type="ORF">EVAR_24925_1</name>
</gene>
<reference evidence="1 2" key="1">
    <citation type="journal article" date="2019" name="Commun. Biol.">
        <title>The bagworm genome reveals a unique fibroin gene that provides high tensile strength.</title>
        <authorList>
            <person name="Kono N."/>
            <person name="Nakamura H."/>
            <person name="Ohtoshi R."/>
            <person name="Tomita M."/>
            <person name="Numata K."/>
            <person name="Arakawa K."/>
        </authorList>
    </citation>
    <scope>NUCLEOTIDE SEQUENCE [LARGE SCALE GENOMIC DNA]</scope>
</reference>
<comment type="caution">
    <text evidence="1">The sequence shown here is derived from an EMBL/GenBank/DDBJ whole genome shotgun (WGS) entry which is preliminary data.</text>
</comment>
<dbReference type="Proteomes" id="UP000299102">
    <property type="component" value="Unassembled WGS sequence"/>
</dbReference>
<dbReference type="EMBL" id="BGZK01000282">
    <property type="protein sequence ID" value="GBP34011.1"/>
    <property type="molecule type" value="Genomic_DNA"/>
</dbReference>
<protein>
    <submittedName>
        <fullName evidence="1">Uncharacterized protein</fullName>
    </submittedName>
</protein>
<name>A0A4C1V5F4_EUMVA</name>
<organism evidence="1 2">
    <name type="scientific">Eumeta variegata</name>
    <name type="common">Bagworm moth</name>
    <name type="synonym">Eumeta japonica</name>
    <dbReference type="NCBI Taxonomy" id="151549"/>
    <lineage>
        <taxon>Eukaryota</taxon>
        <taxon>Metazoa</taxon>
        <taxon>Ecdysozoa</taxon>
        <taxon>Arthropoda</taxon>
        <taxon>Hexapoda</taxon>
        <taxon>Insecta</taxon>
        <taxon>Pterygota</taxon>
        <taxon>Neoptera</taxon>
        <taxon>Endopterygota</taxon>
        <taxon>Lepidoptera</taxon>
        <taxon>Glossata</taxon>
        <taxon>Ditrysia</taxon>
        <taxon>Tineoidea</taxon>
        <taxon>Psychidae</taxon>
        <taxon>Oiketicinae</taxon>
        <taxon>Eumeta</taxon>
    </lineage>
</organism>
<keyword evidence="2" id="KW-1185">Reference proteome</keyword>
<evidence type="ECO:0000313" key="1">
    <source>
        <dbReference type="EMBL" id="GBP34011.1"/>
    </source>
</evidence>
<dbReference type="AlphaFoldDB" id="A0A4C1V5F4"/>
<sequence>MAAVLQAGFEILEHPPYSLGPYKVMVWNLTTCPGPTGTGDLDMYLVEESPEIVHFIIEGNIKNRIGPIGNSRRSSRQANTTNRKYILNFTLSHIGFDGSQTKIIGRWVRIKLGLNSWERMENRRVVLQKLFDSATSELITSETWSRDKGDLKWSVLGKKGYTTVFSFQSKKICESLKTKEIRATSLIPNVDNRCFLLKGPYRQEISDVNAAMHAFLGTTVPYGKYLVKVNITAGRKLLICKYYRFETVPFSK</sequence>
<proteinExistence type="predicted"/>